<dbReference type="SUPFAM" id="SSF52540">
    <property type="entry name" value="P-loop containing nucleoside triphosphate hydrolases"/>
    <property type="match status" value="1"/>
</dbReference>
<dbReference type="Gene3D" id="1.20.5.190">
    <property type="match status" value="1"/>
</dbReference>
<evidence type="ECO:0000256" key="1">
    <source>
        <dbReference type="SAM" id="MobiDB-lite"/>
    </source>
</evidence>
<gene>
    <name evidence="2" type="ORF">ACHAW5_000457</name>
</gene>
<evidence type="ECO:0000313" key="3">
    <source>
        <dbReference type="Proteomes" id="UP001530315"/>
    </source>
</evidence>
<reference evidence="2 3" key="1">
    <citation type="submission" date="2024-10" db="EMBL/GenBank/DDBJ databases">
        <title>Updated reference genomes for cyclostephanoid diatoms.</title>
        <authorList>
            <person name="Roberts W.R."/>
            <person name="Alverson A.J."/>
        </authorList>
    </citation>
    <scope>NUCLEOTIDE SEQUENCE [LARGE SCALE GENOMIC DNA]</scope>
    <source>
        <strain evidence="2 3">AJA276-08</strain>
    </source>
</reference>
<dbReference type="InterPro" id="IPR027417">
    <property type="entry name" value="P-loop_NTPase"/>
</dbReference>
<dbReference type="InterPro" id="IPR000048">
    <property type="entry name" value="IQ_motif_EF-hand-BS"/>
</dbReference>
<dbReference type="Proteomes" id="UP001530315">
    <property type="component" value="Unassembled WGS sequence"/>
</dbReference>
<comment type="caution">
    <text evidence="2">The sequence shown here is derived from an EMBL/GenBank/DDBJ whole genome shotgun (WGS) entry which is preliminary data.</text>
</comment>
<dbReference type="AlphaFoldDB" id="A0ABD3NSH1"/>
<dbReference type="SMART" id="SM00015">
    <property type="entry name" value="IQ"/>
    <property type="match status" value="4"/>
</dbReference>
<proteinExistence type="predicted"/>
<dbReference type="Pfam" id="PF00612">
    <property type="entry name" value="IQ"/>
    <property type="match status" value="3"/>
</dbReference>
<organism evidence="2 3">
    <name type="scientific">Stephanodiscus triporus</name>
    <dbReference type="NCBI Taxonomy" id="2934178"/>
    <lineage>
        <taxon>Eukaryota</taxon>
        <taxon>Sar</taxon>
        <taxon>Stramenopiles</taxon>
        <taxon>Ochrophyta</taxon>
        <taxon>Bacillariophyta</taxon>
        <taxon>Coscinodiscophyceae</taxon>
        <taxon>Thalassiosirophycidae</taxon>
        <taxon>Stephanodiscales</taxon>
        <taxon>Stephanodiscaceae</taxon>
        <taxon>Stephanodiscus</taxon>
    </lineage>
</organism>
<sequence length="646" mass="76493">MAAAMIIPPKLLTGVMSSYYANNDFESAFIEEFLQHEKARNETIVRADLLNFTNLPGSTVHPHAEKHLIREANRKSSSPKVSRSHGHDRHRLNEMSKTLFRKSFSTKTRKGRFTPYVEANSKIARVLQHTKPKFIREDMQASQLNDYYKLVTRETSAAILLQSQCRRVLATKFVKMVAHRKRQAVTIQAVTRGFFARKLLKRLKKEKRKAAAIRERFVRLFVARCKRRKTIKLEHDAAVVCQCAVRMFFAKQVSNLKRLQLSWDLNHRRWRAISTRLAWSDMRKNFYARQIQCIVRRKLAQRRVSFILAVYTQSAILIQSSWRRFFAQKQVKDVVYQLSVEERCNKIRILKSEHAYWNRQFEELTRPSNLARKNDLEARRVNLEKERCRKFDEIRALESHYRDQLQLQRQLTPRTIGGGWDEQIRINLEDTREKITRAKIDLFFDVEKKLQSVVKGIHRIQSDEDEAKACLEHWSTWQEVELDGLRHYQRQHNEEFEEKEKRRSIINEKMRWAVQFFVPSGKPDKRRPMACRANDCRSFERAQKLVDATKEVTIDYQAATHLVNTFRPFQIMFDRINSLDANYFKAKEQRSDNAVKTPHPLPVRCTGQGTSRNHQRSLPNKLPCDLLEKLRDERKDITTKFEPQSR</sequence>
<feature type="compositionally biased region" description="Polar residues" evidence="1">
    <location>
        <begin position="607"/>
        <end position="618"/>
    </location>
</feature>
<name>A0ABD3NSH1_9STRA</name>
<dbReference type="PROSITE" id="PS50096">
    <property type="entry name" value="IQ"/>
    <property type="match status" value="1"/>
</dbReference>
<protein>
    <submittedName>
        <fullName evidence="2">Uncharacterized protein</fullName>
    </submittedName>
</protein>
<dbReference type="EMBL" id="JALLAZ020001205">
    <property type="protein sequence ID" value="KAL3778669.1"/>
    <property type="molecule type" value="Genomic_DNA"/>
</dbReference>
<feature type="region of interest" description="Disordered" evidence="1">
    <location>
        <begin position="589"/>
        <end position="623"/>
    </location>
</feature>
<feature type="region of interest" description="Disordered" evidence="1">
    <location>
        <begin position="69"/>
        <end position="90"/>
    </location>
</feature>
<keyword evidence="3" id="KW-1185">Reference proteome</keyword>
<evidence type="ECO:0000313" key="2">
    <source>
        <dbReference type="EMBL" id="KAL3778669.1"/>
    </source>
</evidence>
<accession>A0ABD3NSH1</accession>